<evidence type="ECO:0000313" key="2">
    <source>
        <dbReference type="EMBL" id="AES05699.1"/>
    </source>
</evidence>
<reference evidence="2" key="1">
    <citation type="journal article" date="2013" name="J. Virol.">
        <title>Sequencing, annotation, and characterization of the influenza ferret infectome.</title>
        <authorList>
            <person name="Leon A.J."/>
            <person name="Banner D."/>
            <person name="Xu L."/>
            <person name="Ran L."/>
            <person name="Peng Z."/>
            <person name="Yi K."/>
            <person name="Chen C."/>
            <person name="Xu F."/>
            <person name="Huang J."/>
            <person name="Zhao Z."/>
            <person name="Lin Z."/>
            <person name="Huang S.H."/>
            <person name="Fang Y."/>
            <person name="Kelvin A.A."/>
            <person name="Ross T.M."/>
            <person name="Farooqui A."/>
            <person name="Kelvin D.J."/>
        </authorList>
    </citation>
    <scope>NUCLEOTIDE SEQUENCE</scope>
    <source>
        <tissue evidence="2">Lungs</tissue>
    </source>
</reference>
<protein>
    <submittedName>
        <fullName evidence="2">Ring finger protein 10</fullName>
    </submittedName>
</protein>
<dbReference type="AlphaFoldDB" id="G9KLC0"/>
<feature type="compositionally biased region" description="Pro residues" evidence="1">
    <location>
        <begin position="52"/>
        <end position="70"/>
    </location>
</feature>
<proteinExistence type="evidence at transcript level"/>
<accession>G9KLC0</accession>
<sequence length="70" mass="7440">LVAIPGAPRPRPRGECRSLCRRHTSPTPRQPALSPAPRRESVSGRPAGLAHPPSPPLPPQPPPRQARPGP</sequence>
<feature type="non-terminal residue" evidence="2">
    <location>
        <position position="70"/>
    </location>
</feature>
<feature type="non-terminal residue" evidence="2">
    <location>
        <position position="1"/>
    </location>
</feature>
<dbReference type="EMBL" id="JP017101">
    <property type="protein sequence ID" value="AES05699.1"/>
    <property type="molecule type" value="mRNA"/>
</dbReference>
<organism evidence="2">
    <name type="scientific">Mustela putorius furo</name>
    <name type="common">European domestic ferret</name>
    <name type="synonym">Mustela furo</name>
    <dbReference type="NCBI Taxonomy" id="9669"/>
    <lineage>
        <taxon>Eukaryota</taxon>
        <taxon>Metazoa</taxon>
        <taxon>Chordata</taxon>
        <taxon>Craniata</taxon>
        <taxon>Vertebrata</taxon>
        <taxon>Euteleostomi</taxon>
        <taxon>Mammalia</taxon>
        <taxon>Eutheria</taxon>
        <taxon>Laurasiatheria</taxon>
        <taxon>Carnivora</taxon>
        <taxon>Caniformia</taxon>
        <taxon>Musteloidea</taxon>
        <taxon>Mustelidae</taxon>
        <taxon>Mustelinae</taxon>
        <taxon>Mustela</taxon>
    </lineage>
</organism>
<name>G9KLC0_MUSPF</name>
<evidence type="ECO:0000256" key="1">
    <source>
        <dbReference type="SAM" id="MobiDB-lite"/>
    </source>
</evidence>
<feature type="region of interest" description="Disordered" evidence="1">
    <location>
        <begin position="1"/>
        <end position="70"/>
    </location>
</feature>